<comment type="subcellular location">
    <subcellularLocation>
        <location evidence="1">Cell envelope</location>
    </subcellularLocation>
    <subcellularLocation>
        <location evidence="2">Cytoplasm</location>
        <location evidence="2">Cytoskeleton</location>
        <location evidence="2">Cilium axoneme</location>
    </subcellularLocation>
</comment>
<evidence type="ECO:0000256" key="2">
    <source>
        <dbReference type="ARBA" id="ARBA00004430"/>
    </source>
</evidence>
<evidence type="ECO:0000256" key="3">
    <source>
        <dbReference type="SAM" id="MobiDB-lite"/>
    </source>
</evidence>
<evidence type="ECO:0000313" key="5">
    <source>
        <dbReference type="Proteomes" id="UP001165090"/>
    </source>
</evidence>
<reference evidence="4 5" key="1">
    <citation type="journal article" date="2023" name="IScience">
        <title>Expanded male sex-determining region conserved during the evolution of homothallism in the green alga Volvox.</title>
        <authorList>
            <person name="Yamamoto K."/>
            <person name="Matsuzaki R."/>
            <person name="Mahakham W."/>
            <person name="Heman W."/>
            <person name="Sekimoto H."/>
            <person name="Kawachi M."/>
            <person name="Minakuchi Y."/>
            <person name="Toyoda A."/>
            <person name="Nozaki H."/>
        </authorList>
    </citation>
    <scope>NUCLEOTIDE SEQUENCE [LARGE SCALE GENOMIC DNA]</scope>
    <source>
        <strain evidence="4 5">NIES-4468</strain>
    </source>
</reference>
<dbReference type="Gene3D" id="3.80.10.10">
    <property type="entry name" value="Ribonuclease Inhibitor"/>
    <property type="match status" value="1"/>
</dbReference>
<dbReference type="Pfam" id="PF00560">
    <property type="entry name" value="LRR_1"/>
    <property type="match status" value="1"/>
</dbReference>
<dbReference type="PANTHER" id="PTHR48059">
    <property type="entry name" value="POLYGALACTURONASE INHIBITOR 1"/>
    <property type="match status" value="1"/>
</dbReference>
<feature type="compositionally biased region" description="Basic residues" evidence="3">
    <location>
        <begin position="267"/>
        <end position="294"/>
    </location>
</feature>
<gene>
    <name evidence="4" type="ORF">VaNZ11_004607</name>
</gene>
<accession>A0ABQ5RWW7</accession>
<dbReference type="EMBL" id="BSDZ01000011">
    <property type="protein sequence ID" value="GLI62030.1"/>
    <property type="molecule type" value="Genomic_DNA"/>
</dbReference>
<dbReference type="SUPFAM" id="SSF52058">
    <property type="entry name" value="L domain-like"/>
    <property type="match status" value="1"/>
</dbReference>
<comment type="caution">
    <text evidence="4">The sequence shown here is derived from an EMBL/GenBank/DDBJ whole genome shotgun (WGS) entry which is preliminary data.</text>
</comment>
<evidence type="ECO:0008006" key="6">
    <source>
        <dbReference type="Google" id="ProtNLM"/>
    </source>
</evidence>
<dbReference type="Proteomes" id="UP001165090">
    <property type="component" value="Unassembled WGS sequence"/>
</dbReference>
<dbReference type="InterPro" id="IPR032675">
    <property type="entry name" value="LRR_dom_sf"/>
</dbReference>
<dbReference type="InterPro" id="IPR001611">
    <property type="entry name" value="Leu-rich_rpt"/>
</dbReference>
<feature type="region of interest" description="Disordered" evidence="3">
    <location>
        <begin position="255"/>
        <end position="294"/>
    </location>
</feature>
<proteinExistence type="predicted"/>
<evidence type="ECO:0000313" key="4">
    <source>
        <dbReference type="EMBL" id="GLI62030.1"/>
    </source>
</evidence>
<evidence type="ECO:0000256" key="1">
    <source>
        <dbReference type="ARBA" id="ARBA00004196"/>
    </source>
</evidence>
<sequence>MRRQLLLPKWEMRSTTTHLGAKLSGCVVVTLLTAWVTLSLGQDASKLQDLASTCTDGDPFSDWKIAYDACSFSGVTCANGAVTDVVASGLNLGGCQIPTTWRSGSGSPGLEHLTRLSFTNCVNFEVTGALAALDYLVELDLTGTQGSLSAVLMAFAQMTSVVTLRMPDMQFTGPLPPELTSLSALRELRLGGNMLTGSIPVGFSALNSLAVLDLHGNQDMCGPIPTGLKACQELNYTGTHIAVYLQQYHWEPPRPTTSIVEPGPHRSPARHHPRPNRHHPRLARHHPHPARHHP</sequence>
<dbReference type="InterPro" id="IPR051848">
    <property type="entry name" value="PGIP"/>
</dbReference>
<organism evidence="4 5">
    <name type="scientific">Volvox africanus</name>
    <dbReference type="NCBI Taxonomy" id="51714"/>
    <lineage>
        <taxon>Eukaryota</taxon>
        <taxon>Viridiplantae</taxon>
        <taxon>Chlorophyta</taxon>
        <taxon>core chlorophytes</taxon>
        <taxon>Chlorophyceae</taxon>
        <taxon>CS clade</taxon>
        <taxon>Chlamydomonadales</taxon>
        <taxon>Volvocaceae</taxon>
        <taxon>Volvox</taxon>
    </lineage>
</organism>
<dbReference type="PANTHER" id="PTHR48059:SF30">
    <property type="entry name" value="OS06G0587000 PROTEIN"/>
    <property type="match status" value="1"/>
</dbReference>
<name>A0ABQ5RWW7_9CHLO</name>
<keyword evidence="5" id="KW-1185">Reference proteome</keyword>
<feature type="non-terminal residue" evidence="4">
    <location>
        <position position="294"/>
    </location>
</feature>
<protein>
    <recommendedName>
        <fullName evidence="6">Leucine-rich repeat-containing N-terminal plant-type domain-containing protein</fullName>
    </recommendedName>
</protein>